<name>A0A7X2RMT6_9PSED</name>
<dbReference type="AlphaFoldDB" id="A0A7X2RMT6"/>
<gene>
    <name evidence="1" type="ORF">GIR22_01480</name>
</gene>
<dbReference type="Proteomes" id="UP000431485">
    <property type="component" value="Unassembled WGS sequence"/>
</dbReference>
<dbReference type="EMBL" id="WLYI01000002">
    <property type="protein sequence ID" value="MTD17821.1"/>
    <property type="molecule type" value="Genomic_DNA"/>
</dbReference>
<sequence>MNTSDLLEKLLRAGQASMNQQGGSAAAPQG</sequence>
<proteinExistence type="predicted"/>
<reference evidence="1 2" key="1">
    <citation type="submission" date="2019-11" db="EMBL/GenBank/DDBJ databases">
        <title>Pseudmonas karstica sp. nov. and Pseudomonas spelaei sp. nov. from caves.</title>
        <authorList>
            <person name="Zeman M."/>
        </authorList>
    </citation>
    <scope>NUCLEOTIDE SEQUENCE [LARGE SCALE GENOMIC DNA]</scope>
    <source>
        <strain evidence="1 2">CCM 7891</strain>
    </source>
</reference>
<comment type="caution">
    <text evidence="1">The sequence shown here is derived from an EMBL/GenBank/DDBJ whole genome shotgun (WGS) entry which is preliminary data.</text>
</comment>
<evidence type="ECO:0000313" key="1">
    <source>
        <dbReference type="EMBL" id="MTD17821.1"/>
    </source>
</evidence>
<keyword evidence="2" id="KW-1185">Reference proteome</keyword>
<evidence type="ECO:0000313" key="2">
    <source>
        <dbReference type="Proteomes" id="UP000431485"/>
    </source>
</evidence>
<organism evidence="1 2">
    <name type="scientific">Pseudomonas karstica</name>
    <dbReference type="NCBI Taxonomy" id="1055468"/>
    <lineage>
        <taxon>Bacteria</taxon>
        <taxon>Pseudomonadati</taxon>
        <taxon>Pseudomonadota</taxon>
        <taxon>Gammaproteobacteria</taxon>
        <taxon>Pseudomonadales</taxon>
        <taxon>Pseudomonadaceae</taxon>
        <taxon>Pseudomonas</taxon>
    </lineage>
</organism>
<feature type="non-terminal residue" evidence="1">
    <location>
        <position position="30"/>
    </location>
</feature>
<accession>A0A7X2RMT6</accession>
<protein>
    <submittedName>
        <fullName evidence="1">DUF533 domain-containing protein</fullName>
    </submittedName>
</protein>